<dbReference type="Gene3D" id="3.20.20.70">
    <property type="entry name" value="Aldolase class I"/>
    <property type="match status" value="1"/>
</dbReference>
<dbReference type="InterPro" id="IPR017853">
    <property type="entry name" value="GH"/>
</dbReference>
<name>A0A9D1S534_9FIRM</name>
<dbReference type="Proteomes" id="UP000824123">
    <property type="component" value="Unassembled WGS sequence"/>
</dbReference>
<proteinExistence type="predicted"/>
<dbReference type="Pfam" id="PF02065">
    <property type="entry name" value="Melibiase"/>
    <property type="match status" value="1"/>
</dbReference>
<sequence>MEYKVQLKLRGDAHGGGFSNGLTLAGSQSVADLELVSASDDLTVYANPHGHRIECWHVARPDGTVECRTVFENRGYAPATLDLLTSFALDGLHADRIHRLTSFWSAEGRLLSQDLVDLDMEQSWSKFGLRIEKFGQIGSMPVRKWFPFVALEDSSTGEFIGVQLYCASSWQIEVMRQAEPLTVCGGLADREFGHWSKKIAPGGRFETPRAVVAMGRSLEEVTDRLVKAQHPRISPVDRDMPVIFNEYCTTWGNPTLDNLRRTAQRLEGSGIRYLVIDAGWYKVPDKDWSATIGDWQPSRELFPNGIREAADMIRAHGLIPGLWFEMENVASGSDAFCDVDHLLKKDGEPLTVGNRRFWDMADPYVKQYLTERVIGLLRDNNFGYIKVDYNENIGVGCDGAESLGEGLRQRVAASQDFFRTMAQALPELVIENCSSGGHRLEPSMMELVSQASFSDAHECLSIPIIAANLHRAIRPEQSQIWAVLHADAPMNRLHYLLAATFLGRMCLSGAVFELSETQWAEVRAAISLYARVSDIIRDGYTCRIDCTARSYNAPTGYQAVLRTLGERALLVVHTFEGGANPPLDGLLCGYEVAEEFGDPLDGDFQAKVFVLKRA</sequence>
<dbReference type="InterPro" id="IPR038417">
    <property type="entry name" value="Alpga-gal_N_sf"/>
</dbReference>
<reference evidence="1" key="1">
    <citation type="submission" date="2020-10" db="EMBL/GenBank/DDBJ databases">
        <authorList>
            <person name="Gilroy R."/>
        </authorList>
    </citation>
    <scope>NUCLEOTIDE SEQUENCE</scope>
    <source>
        <strain evidence="1">ChiSxjej2B14-8506</strain>
    </source>
</reference>
<organism evidence="1 2">
    <name type="scientific">Candidatus Fimadaptatus faecigallinarum</name>
    <dbReference type="NCBI Taxonomy" id="2840814"/>
    <lineage>
        <taxon>Bacteria</taxon>
        <taxon>Bacillati</taxon>
        <taxon>Bacillota</taxon>
        <taxon>Clostridia</taxon>
        <taxon>Eubacteriales</taxon>
        <taxon>Candidatus Fimadaptatus</taxon>
    </lineage>
</organism>
<reference evidence="1" key="2">
    <citation type="journal article" date="2021" name="PeerJ">
        <title>Extensive microbial diversity within the chicken gut microbiome revealed by metagenomics and culture.</title>
        <authorList>
            <person name="Gilroy R."/>
            <person name="Ravi A."/>
            <person name="Getino M."/>
            <person name="Pursley I."/>
            <person name="Horton D.L."/>
            <person name="Alikhan N.F."/>
            <person name="Baker D."/>
            <person name="Gharbi K."/>
            <person name="Hall N."/>
            <person name="Watson M."/>
            <person name="Adriaenssens E.M."/>
            <person name="Foster-Nyarko E."/>
            <person name="Jarju S."/>
            <person name="Secka A."/>
            <person name="Antonio M."/>
            <person name="Oren A."/>
            <person name="Chaudhuri R.R."/>
            <person name="La Ragione R."/>
            <person name="Hildebrand F."/>
            <person name="Pallen M.J."/>
        </authorList>
    </citation>
    <scope>NUCLEOTIDE SEQUENCE</scope>
    <source>
        <strain evidence="1">ChiSxjej2B14-8506</strain>
    </source>
</reference>
<dbReference type="Gene3D" id="2.70.98.60">
    <property type="entry name" value="alpha-galactosidase from lactobacil brevis"/>
    <property type="match status" value="1"/>
</dbReference>
<evidence type="ECO:0000313" key="2">
    <source>
        <dbReference type="Proteomes" id="UP000824123"/>
    </source>
</evidence>
<accession>A0A9D1S534</accession>
<protein>
    <submittedName>
        <fullName evidence="1">Alpha-galactosidase</fullName>
    </submittedName>
</protein>
<dbReference type="GO" id="GO:0004557">
    <property type="term" value="F:alpha-galactosidase activity"/>
    <property type="evidence" value="ECO:0007669"/>
    <property type="project" value="InterPro"/>
</dbReference>
<dbReference type="CDD" id="cd14791">
    <property type="entry name" value="GH36"/>
    <property type="match status" value="1"/>
</dbReference>
<dbReference type="SUPFAM" id="SSF51445">
    <property type="entry name" value="(Trans)glycosidases"/>
    <property type="match status" value="1"/>
</dbReference>
<comment type="caution">
    <text evidence="1">The sequence shown here is derived from an EMBL/GenBank/DDBJ whole genome shotgun (WGS) entry which is preliminary data.</text>
</comment>
<dbReference type="GO" id="GO:0016052">
    <property type="term" value="P:carbohydrate catabolic process"/>
    <property type="evidence" value="ECO:0007669"/>
    <property type="project" value="InterPro"/>
</dbReference>
<dbReference type="EMBL" id="DVNK01000037">
    <property type="protein sequence ID" value="HIU46763.1"/>
    <property type="molecule type" value="Genomic_DNA"/>
</dbReference>
<dbReference type="InterPro" id="IPR002252">
    <property type="entry name" value="Glyco_hydro_36"/>
</dbReference>
<gene>
    <name evidence="1" type="ORF">IAC59_05855</name>
</gene>
<dbReference type="AlphaFoldDB" id="A0A9D1S534"/>
<dbReference type="InterPro" id="IPR013785">
    <property type="entry name" value="Aldolase_TIM"/>
</dbReference>
<dbReference type="PRINTS" id="PR00743">
    <property type="entry name" value="GLHYDRLASE36"/>
</dbReference>
<evidence type="ECO:0000313" key="1">
    <source>
        <dbReference type="EMBL" id="HIU46763.1"/>
    </source>
</evidence>